<protein>
    <submittedName>
        <fullName evidence="1">Uncharacterized protein</fullName>
    </submittedName>
</protein>
<evidence type="ECO:0000313" key="2">
    <source>
        <dbReference type="Proteomes" id="UP000313359"/>
    </source>
</evidence>
<name>A0A5C2S813_9APHY</name>
<dbReference type="EMBL" id="ML122268">
    <property type="protein sequence ID" value="RPD59851.1"/>
    <property type="molecule type" value="Genomic_DNA"/>
</dbReference>
<dbReference type="Proteomes" id="UP000313359">
    <property type="component" value="Unassembled WGS sequence"/>
</dbReference>
<organism evidence="1 2">
    <name type="scientific">Lentinus tigrinus ALCF2SS1-6</name>
    <dbReference type="NCBI Taxonomy" id="1328759"/>
    <lineage>
        <taxon>Eukaryota</taxon>
        <taxon>Fungi</taxon>
        <taxon>Dikarya</taxon>
        <taxon>Basidiomycota</taxon>
        <taxon>Agaricomycotina</taxon>
        <taxon>Agaricomycetes</taxon>
        <taxon>Polyporales</taxon>
        <taxon>Polyporaceae</taxon>
        <taxon>Lentinus</taxon>
    </lineage>
</organism>
<evidence type="ECO:0000313" key="1">
    <source>
        <dbReference type="EMBL" id="RPD59851.1"/>
    </source>
</evidence>
<accession>A0A5C2S813</accession>
<gene>
    <name evidence="1" type="ORF">L227DRAFT_115596</name>
</gene>
<sequence length="178" mass="19995">MSIFMAPPRRTFVLQLGKGICRGLSMGQGTRCARTQVRRNVVIMHRMRQVSRADELVVMTLDRMRYLGSGRGVLVKCQAGGRSSGHQKDSRSFTAPAIEMQGTEGDCQICRGFSRSPSCDMGHTKDMVGYSGRFAPWFALGSEGAYYQSIISQVCFRLCARRDTRRPRGAVQWTYMHI</sequence>
<proteinExistence type="predicted"/>
<reference evidence="1" key="1">
    <citation type="journal article" date="2018" name="Genome Biol. Evol.">
        <title>Genomics and development of Lentinus tigrinus, a white-rot wood-decaying mushroom with dimorphic fruiting bodies.</title>
        <authorList>
            <person name="Wu B."/>
            <person name="Xu Z."/>
            <person name="Knudson A."/>
            <person name="Carlson A."/>
            <person name="Chen N."/>
            <person name="Kovaka S."/>
            <person name="LaButti K."/>
            <person name="Lipzen A."/>
            <person name="Pennachio C."/>
            <person name="Riley R."/>
            <person name="Schakwitz W."/>
            <person name="Umezawa K."/>
            <person name="Ohm R.A."/>
            <person name="Grigoriev I.V."/>
            <person name="Nagy L.G."/>
            <person name="Gibbons J."/>
            <person name="Hibbett D."/>
        </authorList>
    </citation>
    <scope>NUCLEOTIDE SEQUENCE [LARGE SCALE GENOMIC DNA]</scope>
    <source>
        <strain evidence="1">ALCF2SS1-6</strain>
    </source>
</reference>
<keyword evidence="2" id="KW-1185">Reference proteome</keyword>
<dbReference type="AlphaFoldDB" id="A0A5C2S813"/>